<organism evidence="1">
    <name type="scientific">Graphocephala atropunctata</name>
    <dbReference type="NCBI Taxonomy" id="36148"/>
    <lineage>
        <taxon>Eukaryota</taxon>
        <taxon>Metazoa</taxon>
        <taxon>Ecdysozoa</taxon>
        <taxon>Arthropoda</taxon>
        <taxon>Hexapoda</taxon>
        <taxon>Insecta</taxon>
        <taxon>Pterygota</taxon>
        <taxon>Neoptera</taxon>
        <taxon>Paraneoptera</taxon>
        <taxon>Hemiptera</taxon>
        <taxon>Auchenorrhyncha</taxon>
        <taxon>Membracoidea</taxon>
        <taxon>Cicadellidae</taxon>
        <taxon>Cicadellinae</taxon>
        <taxon>Cicadellini</taxon>
        <taxon>Graphocephala</taxon>
    </lineage>
</organism>
<proteinExistence type="predicted"/>
<gene>
    <name evidence="1" type="ORF">g.20672</name>
</gene>
<feature type="non-terminal residue" evidence="1">
    <location>
        <position position="112"/>
    </location>
</feature>
<accession>A0A1B6M8W1</accession>
<dbReference type="EMBL" id="GEBQ01007683">
    <property type="protein sequence ID" value="JAT32294.1"/>
    <property type="molecule type" value="Transcribed_RNA"/>
</dbReference>
<protein>
    <submittedName>
        <fullName evidence="1">Uncharacterized protein</fullName>
    </submittedName>
</protein>
<name>A0A1B6M8W1_9HEMI</name>
<sequence>TRIYLRDIFHENVLQAALHRNSPLKRSSALHRRNNGLEKLLQPITKKLHFFKVYLHLIRETPERKRCYKLHHRRLTSSSVLHQRHITLKMLVTSCITGNSLLQGLSELHKRH</sequence>
<feature type="non-terminal residue" evidence="1">
    <location>
        <position position="1"/>
    </location>
</feature>
<evidence type="ECO:0000313" key="1">
    <source>
        <dbReference type="EMBL" id="JAT32294.1"/>
    </source>
</evidence>
<dbReference type="AlphaFoldDB" id="A0A1B6M8W1"/>
<reference evidence="1" key="1">
    <citation type="submission" date="2015-11" db="EMBL/GenBank/DDBJ databases">
        <title>De novo transcriptome assembly of four potential Pierce s Disease insect vectors from Arizona vineyards.</title>
        <authorList>
            <person name="Tassone E.E."/>
        </authorList>
    </citation>
    <scope>NUCLEOTIDE SEQUENCE</scope>
</reference>